<dbReference type="InParanoid" id="A0A2J6TIS4"/>
<keyword evidence="2" id="KW-1185">Reference proteome</keyword>
<name>A0A2J6TIS4_9HELO</name>
<protein>
    <submittedName>
        <fullName evidence="1">Uncharacterized protein</fullName>
    </submittedName>
</protein>
<evidence type="ECO:0000313" key="1">
    <source>
        <dbReference type="EMBL" id="PMD62917.1"/>
    </source>
</evidence>
<gene>
    <name evidence="1" type="ORF">K444DRAFT_354085</name>
</gene>
<organism evidence="1 2">
    <name type="scientific">Hyaloscypha bicolor E</name>
    <dbReference type="NCBI Taxonomy" id="1095630"/>
    <lineage>
        <taxon>Eukaryota</taxon>
        <taxon>Fungi</taxon>
        <taxon>Dikarya</taxon>
        <taxon>Ascomycota</taxon>
        <taxon>Pezizomycotina</taxon>
        <taxon>Leotiomycetes</taxon>
        <taxon>Helotiales</taxon>
        <taxon>Hyaloscyphaceae</taxon>
        <taxon>Hyaloscypha</taxon>
        <taxon>Hyaloscypha bicolor</taxon>
    </lineage>
</organism>
<dbReference type="AlphaFoldDB" id="A0A2J6TIS4"/>
<accession>A0A2J6TIS4</accession>
<dbReference type="PANTHER" id="PTHR47685">
    <property type="entry name" value="MAGNESIUM TRANSPORT PROTEIN CORA"/>
    <property type="match status" value="1"/>
</dbReference>
<dbReference type="InterPro" id="IPR050829">
    <property type="entry name" value="CorA_MIT"/>
</dbReference>
<dbReference type="PANTHER" id="PTHR47685:SF1">
    <property type="entry name" value="MAGNESIUM TRANSPORT PROTEIN CORA"/>
    <property type="match status" value="1"/>
</dbReference>
<dbReference type="RefSeq" id="XP_024739821.1">
    <property type="nucleotide sequence ID" value="XM_024872118.1"/>
</dbReference>
<dbReference type="EMBL" id="KZ613783">
    <property type="protein sequence ID" value="PMD62917.1"/>
    <property type="molecule type" value="Genomic_DNA"/>
</dbReference>
<dbReference type="STRING" id="1095630.A0A2J6TIS4"/>
<evidence type="ECO:0000313" key="2">
    <source>
        <dbReference type="Proteomes" id="UP000235371"/>
    </source>
</evidence>
<proteinExistence type="predicted"/>
<dbReference type="Proteomes" id="UP000235371">
    <property type="component" value="Unassembled WGS sequence"/>
</dbReference>
<dbReference type="OrthoDB" id="3521330at2759"/>
<sequence length="157" mass="18416">MDTVIQEVTRSRQSVSTKQSPLVDVNLLRAYLRPSHTKQTSNFHVRRTLDQYNYTFRGTDARDKDQLVYRNTGLNHERLFMVEELLLWILDAKTIITCFPNRWRQDEDQEFMIFDTILADLNSSQRLPILNSWQFALFVMSHCLYAVDHGKGFGKGA</sequence>
<reference evidence="1 2" key="1">
    <citation type="submission" date="2016-04" db="EMBL/GenBank/DDBJ databases">
        <title>A degradative enzymes factory behind the ericoid mycorrhizal symbiosis.</title>
        <authorList>
            <consortium name="DOE Joint Genome Institute"/>
            <person name="Martino E."/>
            <person name="Morin E."/>
            <person name="Grelet G."/>
            <person name="Kuo A."/>
            <person name="Kohler A."/>
            <person name="Daghino S."/>
            <person name="Barry K."/>
            <person name="Choi C."/>
            <person name="Cichocki N."/>
            <person name="Clum A."/>
            <person name="Copeland A."/>
            <person name="Hainaut M."/>
            <person name="Haridas S."/>
            <person name="Labutti K."/>
            <person name="Lindquist E."/>
            <person name="Lipzen A."/>
            <person name="Khouja H.-R."/>
            <person name="Murat C."/>
            <person name="Ohm R."/>
            <person name="Olson A."/>
            <person name="Spatafora J."/>
            <person name="Veneault-Fourrey C."/>
            <person name="Henrissat B."/>
            <person name="Grigoriev I."/>
            <person name="Martin F."/>
            <person name="Perotto S."/>
        </authorList>
    </citation>
    <scope>NUCLEOTIDE SEQUENCE [LARGE SCALE GENOMIC DNA]</scope>
    <source>
        <strain evidence="1 2">E</strain>
    </source>
</reference>
<dbReference type="GeneID" id="36580199"/>